<protein>
    <submittedName>
        <fullName evidence="1">IS4 family transposase</fullName>
    </submittedName>
</protein>
<sequence length="123" mass="14102">QEKGPFQPSLFDERNLLEVTSEAFPGERLIVCRNPLLAEQRSRKREELLQATEAELLKITEATTRARNRLKGTEAIALRVGRVIDHYRMGKHFELSITDSSFTCMRKAEQIRQEAALDGLYVV</sequence>
<dbReference type="Proteomes" id="UP000294200">
    <property type="component" value="Unassembled WGS sequence"/>
</dbReference>
<evidence type="ECO:0000313" key="1">
    <source>
        <dbReference type="EMBL" id="TCF97237.1"/>
    </source>
</evidence>
<gene>
    <name evidence="1" type="ORF">BZM27_55470</name>
</gene>
<dbReference type="AlphaFoldDB" id="A0A4V2NEI1"/>
<keyword evidence="2" id="KW-1185">Reference proteome</keyword>
<organism evidence="1 2">
    <name type="scientific">Paraburkholderia steynii</name>
    <dbReference type="NCBI Taxonomy" id="1245441"/>
    <lineage>
        <taxon>Bacteria</taxon>
        <taxon>Pseudomonadati</taxon>
        <taxon>Pseudomonadota</taxon>
        <taxon>Betaproteobacteria</taxon>
        <taxon>Burkholderiales</taxon>
        <taxon>Burkholderiaceae</taxon>
        <taxon>Paraburkholderia</taxon>
    </lineage>
</organism>
<feature type="non-terminal residue" evidence="1">
    <location>
        <position position="1"/>
    </location>
</feature>
<comment type="caution">
    <text evidence="1">The sequence shown here is derived from an EMBL/GenBank/DDBJ whole genome shotgun (WGS) entry which is preliminary data.</text>
</comment>
<proteinExistence type="predicted"/>
<accession>A0A4V2NEI1</accession>
<evidence type="ECO:0000313" key="2">
    <source>
        <dbReference type="Proteomes" id="UP000294200"/>
    </source>
</evidence>
<feature type="non-terminal residue" evidence="1">
    <location>
        <position position="123"/>
    </location>
</feature>
<name>A0A4V2NEI1_9BURK</name>
<dbReference type="EMBL" id="MWML01001241">
    <property type="protein sequence ID" value="TCF97237.1"/>
    <property type="molecule type" value="Genomic_DNA"/>
</dbReference>
<reference evidence="1 2" key="1">
    <citation type="submission" date="2017-02" db="EMBL/GenBank/DDBJ databases">
        <title>Paraburkholderia sophoroidis sp. nov. and Paraburkholderia steynii sp. nov. rhizobial symbionts of the fynbos legume Hypocalyptus sophoroides.</title>
        <authorList>
            <person name="Steenkamp E.T."/>
            <person name="Beukes C.W."/>
            <person name="Van Zyl E."/>
            <person name="Avontuur J."/>
            <person name="Chan W.Y."/>
            <person name="Hassen A."/>
            <person name="Palmer M."/>
            <person name="Mthombeni L."/>
            <person name="Phalane F."/>
            <person name="Sereme K."/>
            <person name="Venter S.N."/>
        </authorList>
    </citation>
    <scope>NUCLEOTIDE SEQUENCE [LARGE SCALE GENOMIC DNA]</scope>
    <source>
        <strain evidence="1 2">HC1.1ba</strain>
    </source>
</reference>